<dbReference type="InterPro" id="IPR020378">
    <property type="entry name" value="DUF4186"/>
</dbReference>
<dbReference type="EMBL" id="VSSQ01038098">
    <property type="protein sequence ID" value="MPM90972.1"/>
    <property type="molecule type" value="Genomic_DNA"/>
</dbReference>
<evidence type="ECO:0008006" key="2">
    <source>
        <dbReference type="Google" id="ProtNLM"/>
    </source>
</evidence>
<proteinExistence type="predicted"/>
<organism evidence="1">
    <name type="scientific">bioreactor metagenome</name>
    <dbReference type="NCBI Taxonomy" id="1076179"/>
    <lineage>
        <taxon>unclassified sequences</taxon>
        <taxon>metagenomes</taxon>
        <taxon>ecological metagenomes</taxon>
    </lineage>
</organism>
<comment type="caution">
    <text evidence="1">The sequence shown here is derived from an EMBL/GenBank/DDBJ whole genome shotgun (WGS) entry which is preliminary data.</text>
</comment>
<evidence type="ECO:0000313" key="1">
    <source>
        <dbReference type="EMBL" id="MPM90972.1"/>
    </source>
</evidence>
<accession>A0A645DR63</accession>
<gene>
    <name evidence="1" type="ORF">SDC9_138096</name>
</gene>
<reference evidence="1" key="1">
    <citation type="submission" date="2019-08" db="EMBL/GenBank/DDBJ databases">
        <authorList>
            <person name="Kucharzyk K."/>
            <person name="Murdoch R.W."/>
            <person name="Higgins S."/>
            <person name="Loffler F."/>
        </authorList>
    </citation>
    <scope>NUCLEOTIDE SEQUENCE</scope>
</reference>
<name>A0A645DR63_9ZZZZ</name>
<sequence length="167" mass="19771">MTDCTNNLHSFRTNKTLQKKGVEKGCCRECRSSLVDWERIYKKDITDFDYLRDAFKLEMIRNVFWTIKQPDEKMKKYIHDKSPEQLEELVHKRLKTTLSKPKKENDWDGRQTPFDGNLINWAQHATGTCCRQCLEEWYGIGANSEISDSDYAYLGQVILQYISEKME</sequence>
<dbReference type="Pfam" id="PF13811">
    <property type="entry name" value="DUF4186"/>
    <property type="match status" value="1"/>
</dbReference>
<dbReference type="AlphaFoldDB" id="A0A645DR63"/>
<protein>
    <recommendedName>
        <fullName evidence="2">DUF4186 domain-containing protein</fullName>
    </recommendedName>
</protein>